<dbReference type="InterPro" id="IPR036414">
    <property type="entry name" value="YaeB_N_sf"/>
</dbReference>
<keyword evidence="1" id="KW-0949">S-adenosyl-L-methionine</keyword>
<dbReference type="Gene3D" id="2.40.30.70">
    <property type="entry name" value="YaeB-like"/>
    <property type="match status" value="1"/>
</dbReference>
<dbReference type="EMBL" id="BARV01028194">
    <property type="protein sequence ID" value="GAI45336.1"/>
    <property type="molecule type" value="Genomic_DNA"/>
</dbReference>
<dbReference type="PANTHER" id="PTHR12818">
    <property type="entry name" value="TRNA (ADENINE(37)-N6)-METHYLTRANSFERASE"/>
    <property type="match status" value="1"/>
</dbReference>
<accession>X1PS44</accession>
<dbReference type="InterPro" id="IPR023370">
    <property type="entry name" value="TrmO-like_N"/>
</dbReference>
<dbReference type="InterPro" id="IPR040372">
    <property type="entry name" value="YaeB-like"/>
</dbReference>
<dbReference type="AlphaFoldDB" id="X1PS44"/>
<dbReference type="InterPro" id="IPR036413">
    <property type="entry name" value="YaeB-like_sf"/>
</dbReference>
<sequence length="80" mass="9666">DEVEGEIEVFKKYEKGLKDIEGFSHLIIIYLFHKIENYSLHVKPYLDKNLRGVFSTRHPKRPNRIGFTIVKLLERREFNY</sequence>
<protein>
    <recommendedName>
        <fullName evidence="3">TsaA-like domain-containing protein</fullName>
    </recommendedName>
</protein>
<dbReference type="PANTHER" id="PTHR12818:SF0">
    <property type="entry name" value="TRNA (ADENINE(37)-N6)-METHYLTRANSFERASE"/>
    <property type="match status" value="1"/>
</dbReference>
<evidence type="ECO:0000256" key="2">
    <source>
        <dbReference type="ARBA" id="ARBA00033753"/>
    </source>
</evidence>
<proteinExistence type="inferred from homology"/>
<evidence type="ECO:0000259" key="3">
    <source>
        <dbReference type="PROSITE" id="PS51668"/>
    </source>
</evidence>
<gene>
    <name evidence="4" type="ORF">S06H3_45201</name>
</gene>
<feature type="domain" description="TsaA-like" evidence="3">
    <location>
        <begin position="1"/>
        <end position="80"/>
    </location>
</feature>
<reference evidence="4" key="1">
    <citation type="journal article" date="2014" name="Front. Microbiol.">
        <title>High frequency of phylogenetically diverse reductive dehalogenase-homologous genes in deep subseafloor sedimentary metagenomes.</title>
        <authorList>
            <person name="Kawai M."/>
            <person name="Futagami T."/>
            <person name="Toyoda A."/>
            <person name="Takaki Y."/>
            <person name="Nishi S."/>
            <person name="Hori S."/>
            <person name="Arai W."/>
            <person name="Tsubouchi T."/>
            <person name="Morono Y."/>
            <person name="Uchiyama I."/>
            <person name="Ito T."/>
            <person name="Fujiyama A."/>
            <person name="Inagaki F."/>
            <person name="Takami H."/>
        </authorList>
    </citation>
    <scope>NUCLEOTIDE SEQUENCE</scope>
    <source>
        <strain evidence="4">Expedition CK06-06</strain>
    </source>
</reference>
<evidence type="ECO:0000256" key="1">
    <source>
        <dbReference type="ARBA" id="ARBA00022691"/>
    </source>
</evidence>
<name>X1PS44_9ZZZZ</name>
<organism evidence="4">
    <name type="scientific">marine sediment metagenome</name>
    <dbReference type="NCBI Taxonomy" id="412755"/>
    <lineage>
        <taxon>unclassified sequences</taxon>
        <taxon>metagenomes</taxon>
        <taxon>ecological metagenomes</taxon>
    </lineage>
</organism>
<dbReference type="Pfam" id="PF01980">
    <property type="entry name" value="TrmO_N"/>
    <property type="match status" value="1"/>
</dbReference>
<comment type="similarity">
    <text evidence="2">Belongs to the tRNA methyltransferase O family.</text>
</comment>
<dbReference type="PROSITE" id="PS51668">
    <property type="entry name" value="TSAA_2"/>
    <property type="match status" value="1"/>
</dbReference>
<feature type="non-terminal residue" evidence="4">
    <location>
        <position position="1"/>
    </location>
</feature>
<evidence type="ECO:0000313" key="4">
    <source>
        <dbReference type="EMBL" id="GAI45336.1"/>
    </source>
</evidence>
<dbReference type="SUPFAM" id="SSF118196">
    <property type="entry name" value="YaeB-like"/>
    <property type="match status" value="1"/>
</dbReference>
<comment type="caution">
    <text evidence="4">The sequence shown here is derived from an EMBL/GenBank/DDBJ whole genome shotgun (WGS) entry which is preliminary data.</text>
</comment>